<evidence type="ECO:0000313" key="4">
    <source>
        <dbReference type="EMBL" id="CAF3762135.1"/>
    </source>
</evidence>
<dbReference type="Proteomes" id="UP000663829">
    <property type="component" value="Unassembled WGS sequence"/>
</dbReference>
<dbReference type="EMBL" id="CAJOBA010000201">
    <property type="protein sequence ID" value="CAF3513308.1"/>
    <property type="molecule type" value="Genomic_DNA"/>
</dbReference>
<accession>A0A814G1G9</accession>
<evidence type="ECO:0008006" key="6">
    <source>
        <dbReference type="Google" id="ProtNLM"/>
    </source>
</evidence>
<evidence type="ECO:0000313" key="1">
    <source>
        <dbReference type="EMBL" id="CAF0736553.1"/>
    </source>
</evidence>
<dbReference type="EMBL" id="CAJNOQ010003001">
    <property type="protein sequence ID" value="CAF0990105.1"/>
    <property type="molecule type" value="Genomic_DNA"/>
</dbReference>
<dbReference type="Proteomes" id="UP000677228">
    <property type="component" value="Unassembled WGS sequence"/>
</dbReference>
<dbReference type="Proteomes" id="UP000681722">
    <property type="component" value="Unassembled WGS sequence"/>
</dbReference>
<dbReference type="Proteomes" id="UP000682733">
    <property type="component" value="Unassembled WGS sequence"/>
</dbReference>
<organism evidence="2 5">
    <name type="scientific">Didymodactylos carnosus</name>
    <dbReference type="NCBI Taxonomy" id="1234261"/>
    <lineage>
        <taxon>Eukaryota</taxon>
        <taxon>Metazoa</taxon>
        <taxon>Spiralia</taxon>
        <taxon>Gnathifera</taxon>
        <taxon>Rotifera</taxon>
        <taxon>Eurotatoria</taxon>
        <taxon>Bdelloidea</taxon>
        <taxon>Philodinida</taxon>
        <taxon>Philodinidae</taxon>
        <taxon>Didymodactylos</taxon>
    </lineage>
</organism>
<comment type="caution">
    <text evidence="2">The sequence shown here is derived from an EMBL/GenBank/DDBJ whole genome shotgun (WGS) entry which is preliminary data.</text>
</comment>
<proteinExistence type="predicted"/>
<evidence type="ECO:0000313" key="3">
    <source>
        <dbReference type="EMBL" id="CAF3513308.1"/>
    </source>
</evidence>
<evidence type="ECO:0000313" key="2">
    <source>
        <dbReference type="EMBL" id="CAF0990105.1"/>
    </source>
</evidence>
<dbReference type="EMBL" id="CAJOBC010003000">
    <property type="protein sequence ID" value="CAF3762135.1"/>
    <property type="molecule type" value="Genomic_DNA"/>
</dbReference>
<dbReference type="OrthoDB" id="9970126at2759"/>
<sequence length="148" mass="18278">MNRSLLLVLSLNCKSLNYLQVRNKTHTWLAYKEHKTFVPQLNYDKYGQSKGSPHVQERFFRLGWGGYIHPQWERRLWTYKKPDEQNKLEDQHVMVANRRSKILDKMCDDKYRKRLYLVDQKYKIYDSYQRRWGMNHIYDHERDSKSYP</sequence>
<reference evidence="2" key="1">
    <citation type="submission" date="2021-02" db="EMBL/GenBank/DDBJ databases">
        <authorList>
            <person name="Nowell W R."/>
        </authorList>
    </citation>
    <scope>NUCLEOTIDE SEQUENCE</scope>
</reference>
<protein>
    <recommendedName>
        <fullName evidence="6">39S ribosomal protein L35, mitochondrial</fullName>
    </recommendedName>
</protein>
<gene>
    <name evidence="2" type="ORF">GPM918_LOCUS13208</name>
    <name evidence="1" type="ORF">OVA965_LOCUS1174</name>
    <name evidence="4" type="ORF">SRO942_LOCUS13207</name>
    <name evidence="3" type="ORF">TMI583_LOCUS1175</name>
</gene>
<dbReference type="EMBL" id="CAJNOK010000201">
    <property type="protein sequence ID" value="CAF0736553.1"/>
    <property type="molecule type" value="Genomic_DNA"/>
</dbReference>
<keyword evidence="5" id="KW-1185">Reference proteome</keyword>
<evidence type="ECO:0000313" key="5">
    <source>
        <dbReference type="Proteomes" id="UP000663829"/>
    </source>
</evidence>
<name>A0A814G1G9_9BILA</name>
<dbReference type="AlphaFoldDB" id="A0A814G1G9"/>